<evidence type="ECO:0000313" key="2">
    <source>
        <dbReference type="Proteomes" id="UP001151760"/>
    </source>
</evidence>
<keyword evidence="2" id="KW-1185">Reference proteome</keyword>
<dbReference type="Gene3D" id="3.80.10.10">
    <property type="entry name" value="Ribonuclease Inhibitor"/>
    <property type="match status" value="1"/>
</dbReference>
<name>A0ABQ5E1Y0_9ASTR</name>
<dbReference type="Proteomes" id="UP001151760">
    <property type="component" value="Unassembled WGS sequence"/>
</dbReference>
<sequence length="179" mass="20688">MSKHVTVHVHFLPNPSRLSHRFPNLESLTLESFSHGFNTAEKCLIPFTPWIHEIAVKFECLKSLYIRNMVMSPSDLKRLAATRGANLRSLEIRGCKMFLEDGLVDIARYCIDLRSFHLQYNSIENDNMPNGKWLHELALCNTVMESLNFLDLFDRYDIKDVTRLAKKCSNSLVSLNIFP</sequence>
<dbReference type="InterPro" id="IPR032675">
    <property type="entry name" value="LRR_dom_sf"/>
</dbReference>
<protein>
    <submittedName>
        <fullName evidence="1">Leucine-rich repeat, cysteine-containing subtype protein</fullName>
    </submittedName>
</protein>
<proteinExistence type="predicted"/>
<dbReference type="SUPFAM" id="SSF52047">
    <property type="entry name" value="RNI-like"/>
    <property type="match status" value="1"/>
</dbReference>
<reference evidence="1" key="2">
    <citation type="submission" date="2022-01" db="EMBL/GenBank/DDBJ databases">
        <authorList>
            <person name="Yamashiro T."/>
            <person name="Shiraishi A."/>
            <person name="Satake H."/>
            <person name="Nakayama K."/>
        </authorList>
    </citation>
    <scope>NUCLEOTIDE SEQUENCE</scope>
</reference>
<accession>A0ABQ5E1Y0</accession>
<organism evidence="1 2">
    <name type="scientific">Tanacetum coccineum</name>
    <dbReference type="NCBI Taxonomy" id="301880"/>
    <lineage>
        <taxon>Eukaryota</taxon>
        <taxon>Viridiplantae</taxon>
        <taxon>Streptophyta</taxon>
        <taxon>Embryophyta</taxon>
        <taxon>Tracheophyta</taxon>
        <taxon>Spermatophyta</taxon>
        <taxon>Magnoliopsida</taxon>
        <taxon>eudicotyledons</taxon>
        <taxon>Gunneridae</taxon>
        <taxon>Pentapetalae</taxon>
        <taxon>asterids</taxon>
        <taxon>campanulids</taxon>
        <taxon>Asterales</taxon>
        <taxon>Asteraceae</taxon>
        <taxon>Asteroideae</taxon>
        <taxon>Anthemideae</taxon>
        <taxon>Anthemidinae</taxon>
        <taxon>Tanacetum</taxon>
    </lineage>
</organism>
<gene>
    <name evidence="1" type="ORF">Tco_0954155</name>
</gene>
<evidence type="ECO:0000313" key="1">
    <source>
        <dbReference type="EMBL" id="GJT45440.1"/>
    </source>
</evidence>
<comment type="caution">
    <text evidence="1">The sequence shown here is derived from an EMBL/GenBank/DDBJ whole genome shotgun (WGS) entry which is preliminary data.</text>
</comment>
<dbReference type="EMBL" id="BQNB010015901">
    <property type="protein sequence ID" value="GJT45440.1"/>
    <property type="molecule type" value="Genomic_DNA"/>
</dbReference>
<reference evidence="1" key="1">
    <citation type="journal article" date="2022" name="Int. J. Mol. Sci.">
        <title>Draft Genome of Tanacetum Coccineum: Genomic Comparison of Closely Related Tanacetum-Family Plants.</title>
        <authorList>
            <person name="Yamashiro T."/>
            <person name="Shiraishi A."/>
            <person name="Nakayama K."/>
            <person name="Satake H."/>
        </authorList>
    </citation>
    <scope>NUCLEOTIDE SEQUENCE</scope>
</reference>